<dbReference type="Pfam" id="PF14683">
    <property type="entry name" value="CBM-like"/>
    <property type="match status" value="1"/>
</dbReference>
<evidence type="ECO:0000259" key="3">
    <source>
        <dbReference type="Pfam" id="PF14686"/>
    </source>
</evidence>
<dbReference type="AlphaFoldDB" id="A0AAV1DX75"/>
<keyword evidence="1" id="KW-0732">Signal</keyword>
<dbReference type="PANTHER" id="PTHR32018">
    <property type="entry name" value="RHAMNOGALACTURONATE LYASE FAMILY PROTEIN"/>
    <property type="match status" value="1"/>
</dbReference>
<evidence type="ECO:0000259" key="2">
    <source>
        <dbReference type="Pfam" id="PF14683"/>
    </source>
</evidence>
<dbReference type="CDD" id="cd10316">
    <property type="entry name" value="RGL4_M"/>
    <property type="match status" value="1"/>
</dbReference>
<dbReference type="Gene3D" id="2.60.40.1120">
    <property type="entry name" value="Carboxypeptidase-like, regulatory domain"/>
    <property type="match status" value="1"/>
</dbReference>
<sequence length="651" mass="74904">MDRQDETPSPPTLRLTRRRHHVVMDNGLVRVTISRPSGTVTKINYMGNRNILDTPRPETQRGYWDLVWSKPGQPEANFLKLISKDFKVIAKNKNQMELSFKNTYDPSLDPNGTDLPLNMDKRFVMLRGVAGFYTYAIYERLEGWPAMNIIQTRLNFKLDGTRFNYMAISDDKQRFMPSAEDLRRGKRLAYKEAVLLTNPSNPALNGEVDDKYQYSLNNEENRVHGWISTKKRDNAPGWVCSSGHEGFWIIMPSYEFKTGGPLKQELTSHTGPTCLADFHSQHYAGINSNGLKFEDGEAWKKVFGPVFIYLNRELDNVDPYLLWEDAKDQALKEIRKWPYDFPMTPDFPPADQRVTIIGRLHISDRCLKIRDFPAKSAYVGLAAPGAPGSWQKEAKGYQFWTRTDNHGKFTIKNVRAGHYSLYAWFYTSLNCTRRNVFDLGELIFIPPRNGPTIWEIGIPDRTAAEFYVPDPDLRFVNPLYINHTEKHRQYGLWDRYTDLYPREDLVYIVGHSNYQRDWFFAHVNRRIANNVYVATTWQISFSMDEVISTANYTLRLALASASMAELQVRVNDESRSVPDFTTGLIGRDSAIARHGIYGLHWVFSIEIPGNRLLLGNNTIFLKQARGGYVFGGVMYDYLRLEGPTNATSKNG</sequence>
<organism evidence="4 5">
    <name type="scientific">Oldenlandia corymbosa var. corymbosa</name>
    <dbReference type="NCBI Taxonomy" id="529605"/>
    <lineage>
        <taxon>Eukaryota</taxon>
        <taxon>Viridiplantae</taxon>
        <taxon>Streptophyta</taxon>
        <taxon>Embryophyta</taxon>
        <taxon>Tracheophyta</taxon>
        <taxon>Spermatophyta</taxon>
        <taxon>Magnoliopsida</taxon>
        <taxon>eudicotyledons</taxon>
        <taxon>Gunneridae</taxon>
        <taxon>Pentapetalae</taxon>
        <taxon>asterids</taxon>
        <taxon>lamiids</taxon>
        <taxon>Gentianales</taxon>
        <taxon>Rubiaceae</taxon>
        <taxon>Rubioideae</taxon>
        <taxon>Spermacoceae</taxon>
        <taxon>Hedyotis-Oldenlandia complex</taxon>
        <taxon>Oldenlandia</taxon>
    </lineage>
</organism>
<evidence type="ECO:0000313" key="4">
    <source>
        <dbReference type="EMBL" id="CAI9111389.1"/>
    </source>
</evidence>
<dbReference type="InterPro" id="IPR029413">
    <property type="entry name" value="RG-lyase_II"/>
</dbReference>
<dbReference type="InterPro" id="IPR013784">
    <property type="entry name" value="Carb-bd-like_fold"/>
</dbReference>
<accession>A0AAV1DX75</accession>
<dbReference type="PANTHER" id="PTHR32018:SF6">
    <property type="entry name" value="RHAMNOGALACTURONAN ENDOLYASE"/>
    <property type="match status" value="1"/>
</dbReference>
<feature type="domain" description="Rhamnogalacturonan lyase" evidence="3">
    <location>
        <begin position="375"/>
        <end position="424"/>
    </location>
</feature>
<dbReference type="EMBL" id="OX459123">
    <property type="protein sequence ID" value="CAI9111389.1"/>
    <property type="molecule type" value="Genomic_DNA"/>
</dbReference>
<dbReference type="SUPFAM" id="SSF49452">
    <property type="entry name" value="Starch-binding domain-like"/>
    <property type="match status" value="1"/>
</dbReference>
<name>A0AAV1DX75_OLDCO</name>
<dbReference type="Proteomes" id="UP001161247">
    <property type="component" value="Chromosome 6"/>
</dbReference>
<gene>
    <name evidence="4" type="ORF">OLC1_LOCUS18805</name>
</gene>
<dbReference type="CDD" id="cd10320">
    <property type="entry name" value="RGL4_N"/>
    <property type="match status" value="1"/>
</dbReference>
<dbReference type="InterPro" id="IPR010325">
    <property type="entry name" value="Rhamnogal_lyase"/>
</dbReference>
<evidence type="ECO:0000256" key="1">
    <source>
        <dbReference type="ARBA" id="ARBA00022729"/>
    </source>
</evidence>
<feature type="domain" description="Rhamnogalacturonan lyase" evidence="2">
    <location>
        <begin position="452"/>
        <end position="640"/>
    </location>
</feature>
<dbReference type="Gene3D" id="2.60.120.260">
    <property type="entry name" value="Galactose-binding domain-like"/>
    <property type="match status" value="1"/>
</dbReference>
<proteinExistence type="predicted"/>
<dbReference type="Pfam" id="PF14686">
    <property type="entry name" value="fn3_3"/>
    <property type="match status" value="1"/>
</dbReference>
<reference evidence="4" key="1">
    <citation type="submission" date="2023-03" db="EMBL/GenBank/DDBJ databases">
        <authorList>
            <person name="Julca I."/>
        </authorList>
    </citation>
    <scope>NUCLEOTIDE SEQUENCE</scope>
</reference>
<keyword evidence="5" id="KW-1185">Reference proteome</keyword>
<dbReference type="InterPro" id="IPR008979">
    <property type="entry name" value="Galactose-bd-like_sf"/>
</dbReference>
<protein>
    <submittedName>
        <fullName evidence="4">OLC1v1011607C1</fullName>
    </submittedName>
</protein>
<dbReference type="GO" id="GO:0030246">
    <property type="term" value="F:carbohydrate binding"/>
    <property type="evidence" value="ECO:0007669"/>
    <property type="project" value="InterPro"/>
</dbReference>
<dbReference type="InterPro" id="IPR029411">
    <property type="entry name" value="RG-lyase_III"/>
</dbReference>
<dbReference type="InterPro" id="IPR051850">
    <property type="entry name" value="Polysacch_Lyase_4"/>
</dbReference>
<evidence type="ECO:0000313" key="5">
    <source>
        <dbReference type="Proteomes" id="UP001161247"/>
    </source>
</evidence>
<dbReference type="SUPFAM" id="SSF49785">
    <property type="entry name" value="Galactose-binding domain-like"/>
    <property type="match status" value="1"/>
</dbReference>
<dbReference type="Pfam" id="PF06045">
    <property type="entry name" value="Rhamnogal_lyase"/>
    <property type="match status" value="1"/>
</dbReference>
<dbReference type="CDD" id="cd10317">
    <property type="entry name" value="RGL4_C"/>
    <property type="match status" value="1"/>
</dbReference>